<evidence type="ECO:0000256" key="5">
    <source>
        <dbReference type="ARBA" id="ARBA00022496"/>
    </source>
</evidence>
<dbReference type="AlphaFoldDB" id="A0A1T0AT94"/>
<dbReference type="NCBIfam" id="TIGR01783">
    <property type="entry name" value="TonB-siderophor"/>
    <property type="match status" value="1"/>
</dbReference>
<evidence type="ECO:0000256" key="8">
    <source>
        <dbReference type="ARBA" id="ARBA00023004"/>
    </source>
</evidence>
<evidence type="ECO:0000256" key="4">
    <source>
        <dbReference type="ARBA" id="ARBA00022452"/>
    </source>
</evidence>
<comment type="caution">
    <text evidence="19">The sequence shown here is derived from an EMBL/GenBank/DDBJ whole genome shotgun (WGS) entry which is preliminary data.</text>
</comment>
<evidence type="ECO:0000256" key="12">
    <source>
        <dbReference type="ARBA" id="ARBA00023170"/>
    </source>
</evidence>
<keyword evidence="13 14" id="KW-0998">Cell outer membrane</keyword>
<dbReference type="InterPro" id="IPR037066">
    <property type="entry name" value="Plug_dom_sf"/>
</dbReference>
<dbReference type="InterPro" id="IPR012910">
    <property type="entry name" value="Plug_dom"/>
</dbReference>
<dbReference type="PROSITE" id="PS52016">
    <property type="entry name" value="TONB_DEPENDENT_REC_3"/>
    <property type="match status" value="1"/>
</dbReference>
<keyword evidence="10 15" id="KW-0798">TonB box</keyword>
<feature type="signal peptide" evidence="16">
    <location>
        <begin position="1"/>
        <end position="24"/>
    </location>
</feature>
<keyword evidence="7 16" id="KW-0732">Signal</keyword>
<dbReference type="Pfam" id="PF00593">
    <property type="entry name" value="TonB_dep_Rec_b-barrel"/>
    <property type="match status" value="1"/>
</dbReference>
<evidence type="ECO:0000256" key="11">
    <source>
        <dbReference type="ARBA" id="ARBA00023136"/>
    </source>
</evidence>
<evidence type="ECO:0000256" key="7">
    <source>
        <dbReference type="ARBA" id="ARBA00022729"/>
    </source>
</evidence>
<keyword evidence="12 19" id="KW-0675">Receptor</keyword>
<name>A0A1T0AT94_9PAST</name>
<evidence type="ECO:0000259" key="17">
    <source>
        <dbReference type="Pfam" id="PF00593"/>
    </source>
</evidence>
<keyword evidence="11 14" id="KW-0472">Membrane</keyword>
<comment type="similarity">
    <text evidence="2 14 15">Belongs to the TonB-dependent receptor family.</text>
</comment>
<evidence type="ECO:0000256" key="2">
    <source>
        <dbReference type="ARBA" id="ARBA00009810"/>
    </source>
</evidence>
<dbReference type="Pfam" id="PF07715">
    <property type="entry name" value="Plug"/>
    <property type="match status" value="1"/>
</dbReference>
<feature type="domain" description="TonB-dependent receptor-like beta-barrel" evidence="17">
    <location>
        <begin position="223"/>
        <end position="670"/>
    </location>
</feature>
<evidence type="ECO:0000256" key="6">
    <source>
        <dbReference type="ARBA" id="ARBA00022692"/>
    </source>
</evidence>
<gene>
    <name evidence="19" type="ORF">B0187_02945</name>
</gene>
<dbReference type="Gene3D" id="2.170.130.10">
    <property type="entry name" value="TonB-dependent receptor, plug domain"/>
    <property type="match status" value="1"/>
</dbReference>
<evidence type="ECO:0000256" key="1">
    <source>
        <dbReference type="ARBA" id="ARBA00004571"/>
    </source>
</evidence>
<keyword evidence="8" id="KW-0408">Iron</keyword>
<evidence type="ECO:0000313" key="20">
    <source>
        <dbReference type="Proteomes" id="UP000190867"/>
    </source>
</evidence>
<evidence type="ECO:0000256" key="14">
    <source>
        <dbReference type="PROSITE-ProRule" id="PRU01360"/>
    </source>
</evidence>
<evidence type="ECO:0000256" key="3">
    <source>
        <dbReference type="ARBA" id="ARBA00022448"/>
    </source>
</evidence>
<evidence type="ECO:0000259" key="18">
    <source>
        <dbReference type="Pfam" id="PF07715"/>
    </source>
</evidence>
<organism evidence="19 20">
    <name type="scientific">Haemophilus paracuniculus</name>
    <dbReference type="NCBI Taxonomy" id="734"/>
    <lineage>
        <taxon>Bacteria</taxon>
        <taxon>Pseudomonadati</taxon>
        <taxon>Pseudomonadota</taxon>
        <taxon>Gammaproteobacteria</taxon>
        <taxon>Pasteurellales</taxon>
        <taxon>Pasteurellaceae</taxon>
        <taxon>Haemophilus</taxon>
    </lineage>
</organism>
<keyword evidence="3 14" id="KW-0813">Transport</keyword>
<feature type="domain" description="TonB-dependent receptor plug" evidence="18">
    <location>
        <begin position="53"/>
        <end position="147"/>
    </location>
</feature>
<evidence type="ECO:0000256" key="16">
    <source>
        <dbReference type="SAM" id="SignalP"/>
    </source>
</evidence>
<dbReference type="RefSeq" id="WP_078236370.1">
    <property type="nucleotide sequence ID" value="NZ_MUYA01000004.1"/>
</dbReference>
<keyword evidence="9" id="KW-0406">Ion transport</keyword>
<protein>
    <submittedName>
        <fullName evidence="19">TonB-dependent siderophore receptor</fullName>
    </submittedName>
</protein>
<dbReference type="GO" id="GO:0038023">
    <property type="term" value="F:signaling receptor activity"/>
    <property type="evidence" value="ECO:0007669"/>
    <property type="project" value="InterPro"/>
</dbReference>
<dbReference type="Proteomes" id="UP000190867">
    <property type="component" value="Unassembled WGS sequence"/>
</dbReference>
<dbReference type="InterPro" id="IPR010105">
    <property type="entry name" value="TonB_sidphr_rcpt"/>
</dbReference>
<keyword evidence="6 14" id="KW-0812">Transmembrane</keyword>
<reference evidence="19 20" key="1">
    <citation type="submission" date="2017-02" db="EMBL/GenBank/DDBJ databases">
        <title>Draft genome sequence of Haemophilus paracuniculus CCUG 43573 type strain.</title>
        <authorList>
            <person name="Engstrom-Jakobsson H."/>
            <person name="Salva-Serra F."/>
            <person name="Thorell K."/>
            <person name="Gonzales-Siles L."/>
            <person name="Karlsson R."/>
            <person name="Boulund F."/>
            <person name="Engstrand L."/>
            <person name="Kristiansson E."/>
            <person name="Moore E."/>
        </authorList>
    </citation>
    <scope>NUCLEOTIDE SEQUENCE [LARGE SCALE GENOMIC DNA]</scope>
    <source>
        <strain evidence="19 20">CCUG 43573</strain>
    </source>
</reference>
<dbReference type="GO" id="GO:0015344">
    <property type="term" value="F:siderophore uptake transmembrane transporter activity"/>
    <property type="evidence" value="ECO:0007669"/>
    <property type="project" value="TreeGrafter"/>
</dbReference>
<keyword evidence="20" id="KW-1185">Reference proteome</keyword>
<dbReference type="PANTHER" id="PTHR32552:SF68">
    <property type="entry name" value="FERRICHROME OUTER MEMBRANE TRANSPORTER_PHAGE RECEPTOR"/>
    <property type="match status" value="1"/>
</dbReference>
<keyword evidence="4 14" id="KW-1134">Transmembrane beta strand</keyword>
<dbReference type="STRING" id="734.B0187_02945"/>
<dbReference type="InterPro" id="IPR039426">
    <property type="entry name" value="TonB-dep_rcpt-like"/>
</dbReference>
<feature type="chain" id="PRO_5012368499" evidence="16">
    <location>
        <begin position="25"/>
        <end position="699"/>
    </location>
</feature>
<dbReference type="SUPFAM" id="SSF56935">
    <property type="entry name" value="Porins"/>
    <property type="match status" value="1"/>
</dbReference>
<evidence type="ECO:0000313" key="19">
    <source>
        <dbReference type="EMBL" id="OOR99781.1"/>
    </source>
</evidence>
<accession>A0A1T0AT94</accession>
<sequence>MKKTFIYSAVSQAVLLAIAAPAMAEEQVTQLDEIVVSGGSMFKMGEVPFHQAKSAVAMSREDLDKQAVSKADEIGRYQSGFSNQVFGNDTNTNWFRVRGAEVSQAVNGLPTFSYGFFTPYVETFGLEAVEVTKGADSMTFGAANSGGLINYVTKRAHQDQIGKGEFKLSGGTQNSYGFGADYTGKISDDEKVRYRIVTSYNAKDGDWDKTNNKTFYIAPTLAWDISDRTRLNILTSYQRDSGTPSSNFLPQEGTLKPSPNGYISRNVNLGDPKNDTETNRQYSLGYELEHQFNNDLSVNSSYRYSEADNYHKGAYVYPSAYNPDWSPLAPSAKGYELARGVVFNDGKLKAHATDNRLTWKAGNDFVKNTLVVGTDYRYSKVDALYTIAGATSAINLLNPTAGWGQAQNLSAAKQTHIKARQLGFYLQNSTRFADKFNLGLGIRHDRAKQDEYTSTQSVKNNHTSYSASFMYEAPFGLNPYVSYSESFNLPVGISGNQKLYDPNITKQYEVGVKYLPTWLDGSITVAGFRAKDKGALIASPNQNGLGVTVSSADTIRRKGIEVQMDTNLTPNWNLGLAYTYLKSVTKKATGDVRNPLIPTSTLAARTAYTFENGALKDLTLGAGLRYVGHSVTSTGSLYSGAKVPSATVVDLMARYQVTPNLAVQVNADNVGNRRYVAGCDYYCYYGAERKVSGSLNYKF</sequence>
<dbReference type="InterPro" id="IPR000531">
    <property type="entry name" value="Beta-barrel_TonB"/>
</dbReference>
<dbReference type="GO" id="GO:0009279">
    <property type="term" value="C:cell outer membrane"/>
    <property type="evidence" value="ECO:0007669"/>
    <property type="project" value="UniProtKB-SubCell"/>
</dbReference>
<dbReference type="EMBL" id="MUYA01000004">
    <property type="protein sequence ID" value="OOR99781.1"/>
    <property type="molecule type" value="Genomic_DNA"/>
</dbReference>
<evidence type="ECO:0000256" key="15">
    <source>
        <dbReference type="RuleBase" id="RU003357"/>
    </source>
</evidence>
<dbReference type="GO" id="GO:0015891">
    <property type="term" value="P:siderophore transport"/>
    <property type="evidence" value="ECO:0007669"/>
    <property type="project" value="InterPro"/>
</dbReference>
<dbReference type="CDD" id="cd01347">
    <property type="entry name" value="ligand_gated_channel"/>
    <property type="match status" value="1"/>
</dbReference>
<dbReference type="InterPro" id="IPR036942">
    <property type="entry name" value="Beta-barrel_TonB_sf"/>
</dbReference>
<dbReference type="OrthoDB" id="127311at2"/>
<dbReference type="PANTHER" id="PTHR32552">
    <property type="entry name" value="FERRICHROME IRON RECEPTOR-RELATED"/>
    <property type="match status" value="1"/>
</dbReference>
<dbReference type="Gene3D" id="2.40.170.20">
    <property type="entry name" value="TonB-dependent receptor, beta-barrel domain"/>
    <property type="match status" value="1"/>
</dbReference>
<evidence type="ECO:0000256" key="9">
    <source>
        <dbReference type="ARBA" id="ARBA00023065"/>
    </source>
</evidence>
<comment type="subcellular location">
    <subcellularLocation>
        <location evidence="1 14">Cell outer membrane</location>
        <topology evidence="1 14">Multi-pass membrane protein</topology>
    </subcellularLocation>
</comment>
<evidence type="ECO:0000256" key="10">
    <source>
        <dbReference type="ARBA" id="ARBA00023077"/>
    </source>
</evidence>
<proteinExistence type="inferred from homology"/>
<evidence type="ECO:0000256" key="13">
    <source>
        <dbReference type="ARBA" id="ARBA00023237"/>
    </source>
</evidence>
<keyword evidence="5" id="KW-0410">Iron transport</keyword>